<organism evidence="2">
    <name type="scientific">hydrothermal vent metagenome</name>
    <dbReference type="NCBI Taxonomy" id="652676"/>
    <lineage>
        <taxon>unclassified sequences</taxon>
        <taxon>metagenomes</taxon>
        <taxon>ecological metagenomes</taxon>
    </lineage>
</organism>
<gene>
    <name evidence="2" type="ORF">MNBD_BACTEROID03-2657</name>
</gene>
<evidence type="ECO:0000259" key="1">
    <source>
        <dbReference type="PROSITE" id="PS51459"/>
    </source>
</evidence>
<proteinExistence type="predicted"/>
<protein>
    <recommendedName>
        <fullName evidence="1">Fido domain-containing protein</fullName>
    </recommendedName>
</protein>
<dbReference type="AlphaFoldDB" id="A0A3B0SYH7"/>
<dbReference type="PANTHER" id="PTHR13504:SF38">
    <property type="entry name" value="FIDO DOMAIN-CONTAINING PROTEIN"/>
    <property type="match status" value="1"/>
</dbReference>
<dbReference type="Gene3D" id="1.10.3290.10">
    <property type="entry name" value="Fido-like domain"/>
    <property type="match status" value="1"/>
</dbReference>
<dbReference type="InterPro" id="IPR040198">
    <property type="entry name" value="Fido_containing"/>
</dbReference>
<dbReference type="PANTHER" id="PTHR13504">
    <property type="entry name" value="FIDO DOMAIN-CONTAINING PROTEIN DDB_G0283145"/>
    <property type="match status" value="1"/>
</dbReference>
<dbReference type="InterPro" id="IPR003812">
    <property type="entry name" value="Fido"/>
</dbReference>
<evidence type="ECO:0000313" key="2">
    <source>
        <dbReference type="EMBL" id="VAW10638.1"/>
    </source>
</evidence>
<accession>A0A3B0SYH7</accession>
<reference evidence="2" key="1">
    <citation type="submission" date="2018-06" db="EMBL/GenBank/DDBJ databases">
        <authorList>
            <person name="Zhirakovskaya E."/>
        </authorList>
    </citation>
    <scope>NUCLEOTIDE SEQUENCE</scope>
</reference>
<dbReference type="PROSITE" id="PS51459">
    <property type="entry name" value="FIDO"/>
    <property type="match status" value="1"/>
</dbReference>
<dbReference type="SUPFAM" id="SSF140931">
    <property type="entry name" value="Fic-like"/>
    <property type="match status" value="1"/>
</dbReference>
<sequence>MKELNLLLDKYRKQNISLSLEDEREMLYQYVYYTNKLEGNKLTLAQTSQLLSSDTISGNNIRASDILEQKGMYKALVYMIRAVRNKEMLSTSLLTELNWLAIGPLWKSDDSYLDSKQKGQTMNGFKVSQNVIQIRKGAKLLEQIEPLSNPENVQSNMEDLVQSVFKSKANIIDKVSFLAQELWLHQPFMDGNKRTGRLAINFLTMKEGFPLFIFEDRNKNYNSVLIEQFRDNKPGLVSKYIEVSLSNRMNQSLNLNKGNTKNRGYRMLL</sequence>
<feature type="domain" description="Fido" evidence="1">
    <location>
        <begin position="89"/>
        <end position="246"/>
    </location>
</feature>
<dbReference type="Pfam" id="PF02661">
    <property type="entry name" value="Fic"/>
    <property type="match status" value="1"/>
</dbReference>
<dbReference type="InterPro" id="IPR036597">
    <property type="entry name" value="Fido-like_dom_sf"/>
</dbReference>
<name>A0A3B0SYH7_9ZZZZ</name>
<dbReference type="EMBL" id="UOEL01000028">
    <property type="protein sequence ID" value="VAW10638.1"/>
    <property type="molecule type" value="Genomic_DNA"/>
</dbReference>